<gene>
    <name evidence="5" type="ORF">FDG2_6333</name>
</gene>
<dbReference type="Gene3D" id="3.90.79.10">
    <property type="entry name" value="Nucleoside Triphosphate Pyrophosphohydrolase"/>
    <property type="match status" value="1"/>
</dbReference>
<keyword evidence="6" id="KW-1185">Reference proteome</keyword>
<dbReference type="EMBL" id="FLUV01002617">
    <property type="protein sequence ID" value="SBW29021.1"/>
    <property type="molecule type" value="Genomic_DNA"/>
</dbReference>
<dbReference type="GO" id="GO:0047631">
    <property type="term" value="F:ADP-ribose diphosphatase activity"/>
    <property type="evidence" value="ECO:0007669"/>
    <property type="project" value="InterPro"/>
</dbReference>
<dbReference type="InterPro" id="IPR000086">
    <property type="entry name" value="NUDIX_hydrolase_dom"/>
</dbReference>
<keyword evidence="2 3" id="KW-0378">Hydrolase</keyword>
<evidence type="ECO:0000313" key="5">
    <source>
        <dbReference type="EMBL" id="SBW29021.1"/>
    </source>
</evidence>
<sequence>MSAPRAGLTVPPHLRPWSAPWPDYTPVDATPEKFRTPDPAAVAAGWLDPADPAAIDFTARQAAAVVPYTVVGGRPYNPAGRTGRTGRALYRWGENPAADPIVTASTPTGRHLLLIRRGDTGAWAIPGGMVEPGESPQAAALRELAEETGVTLPPATAGRLLYHGYVTDPRNSDHAWISSTALLYQLDRPLAAAGADDAIDARWWPFPDLVGLTAALHHGGGELYPPHRPLLATAHQRLTPTR</sequence>
<dbReference type="PANTHER" id="PTHR13030">
    <property type="entry name" value="NUDIX HYDROLASE"/>
    <property type="match status" value="1"/>
</dbReference>
<accession>A0A1C3PGQ7</accession>
<evidence type="ECO:0000256" key="2">
    <source>
        <dbReference type="ARBA" id="ARBA00022801"/>
    </source>
</evidence>
<dbReference type="InterPro" id="IPR020084">
    <property type="entry name" value="NUDIX_hydrolase_CS"/>
</dbReference>
<protein>
    <submittedName>
        <fullName evidence="5">NUDIX hydrolase</fullName>
    </submittedName>
</protein>
<dbReference type="InterPro" id="IPR015797">
    <property type="entry name" value="NUDIX_hydrolase-like_dom_sf"/>
</dbReference>
<comment type="similarity">
    <text evidence="1 3">Belongs to the Nudix hydrolase family.</text>
</comment>
<dbReference type="InterPro" id="IPR039989">
    <property type="entry name" value="NUDT9"/>
</dbReference>
<dbReference type="SUPFAM" id="SSF55811">
    <property type="entry name" value="Nudix"/>
    <property type="match status" value="1"/>
</dbReference>
<dbReference type="Pfam" id="PF00293">
    <property type="entry name" value="NUDIX"/>
    <property type="match status" value="1"/>
</dbReference>
<dbReference type="PROSITE" id="PS51462">
    <property type="entry name" value="NUDIX"/>
    <property type="match status" value="1"/>
</dbReference>
<evidence type="ECO:0000259" key="4">
    <source>
        <dbReference type="PROSITE" id="PS51462"/>
    </source>
</evidence>
<dbReference type="PANTHER" id="PTHR13030:SF8">
    <property type="entry name" value="ADP-RIBOSE PYROPHOSPHATASE, MITOCHONDRIAL"/>
    <property type="match status" value="1"/>
</dbReference>
<dbReference type="Pfam" id="PF25969">
    <property type="entry name" value="NUDT9_N"/>
    <property type="match status" value="1"/>
</dbReference>
<dbReference type="PROSITE" id="PS00893">
    <property type="entry name" value="NUDIX_BOX"/>
    <property type="match status" value="1"/>
</dbReference>
<proteinExistence type="inferred from homology"/>
<organism evidence="5 6">
    <name type="scientific">Candidatus Protofrankia californiensis</name>
    <dbReference type="NCBI Taxonomy" id="1839754"/>
    <lineage>
        <taxon>Bacteria</taxon>
        <taxon>Bacillati</taxon>
        <taxon>Actinomycetota</taxon>
        <taxon>Actinomycetes</taxon>
        <taxon>Frankiales</taxon>
        <taxon>Frankiaceae</taxon>
        <taxon>Protofrankia</taxon>
    </lineage>
</organism>
<evidence type="ECO:0000313" key="6">
    <source>
        <dbReference type="Proteomes" id="UP000199013"/>
    </source>
</evidence>
<reference evidence="6" key="1">
    <citation type="submission" date="2016-02" db="EMBL/GenBank/DDBJ databases">
        <authorList>
            <person name="Wibberg D."/>
        </authorList>
    </citation>
    <scope>NUCLEOTIDE SEQUENCE [LARGE SCALE GENOMIC DNA]</scope>
</reference>
<dbReference type="Proteomes" id="UP000199013">
    <property type="component" value="Unassembled WGS sequence"/>
</dbReference>
<feature type="domain" description="Nudix hydrolase" evidence="4">
    <location>
        <begin position="91"/>
        <end position="229"/>
    </location>
</feature>
<dbReference type="InterPro" id="IPR020476">
    <property type="entry name" value="Nudix_hydrolase"/>
</dbReference>
<dbReference type="PRINTS" id="PR00502">
    <property type="entry name" value="NUDIXFAMILY"/>
</dbReference>
<dbReference type="AlphaFoldDB" id="A0A1C3PGQ7"/>
<name>A0A1C3PGQ7_9ACTN</name>
<evidence type="ECO:0000256" key="3">
    <source>
        <dbReference type="RuleBase" id="RU003476"/>
    </source>
</evidence>
<evidence type="ECO:0000256" key="1">
    <source>
        <dbReference type="ARBA" id="ARBA00005582"/>
    </source>
</evidence>